<dbReference type="PANTHER" id="PTHR22911">
    <property type="entry name" value="ACYL-MALONYL CONDENSING ENZYME-RELATED"/>
    <property type="match status" value="1"/>
</dbReference>
<proteinExistence type="predicted"/>
<feature type="domain" description="EamA" evidence="2">
    <location>
        <begin position="147"/>
        <end position="273"/>
    </location>
</feature>
<dbReference type="EMBL" id="JBHRUH010000011">
    <property type="protein sequence ID" value="MFC3291552.1"/>
    <property type="molecule type" value="Genomic_DNA"/>
</dbReference>
<dbReference type="InterPro" id="IPR000620">
    <property type="entry name" value="EamA_dom"/>
</dbReference>
<evidence type="ECO:0000259" key="2">
    <source>
        <dbReference type="Pfam" id="PF00892"/>
    </source>
</evidence>
<feature type="transmembrane region" description="Helical" evidence="1">
    <location>
        <begin position="233"/>
        <end position="252"/>
    </location>
</feature>
<reference evidence="4" key="1">
    <citation type="journal article" date="2019" name="Int. J. Syst. Evol. Microbiol.">
        <title>The Global Catalogue of Microorganisms (GCM) 10K type strain sequencing project: providing services to taxonomists for standard genome sequencing and annotation.</title>
        <authorList>
            <consortium name="The Broad Institute Genomics Platform"/>
            <consortium name="The Broad Institute Genome Sequencing Center for Infectious Disease"/>
            <person name="Wu L."/>
            <person name="Ma J."/>
        </authorList>
    </citation>
    <scope>NUCLEOTIDE SEQUENCE [LARGE SCALE GENOMIC DNA]</scope>
    <source>
        <strain evidence="4">KCTC 12847</strain>
    </source>
</reference>
<keyword evidence="4" id="KW-1185">Reference proteome</keyword>
<keyword evidence="1" id="KW-0812">Transmembrane</keyword>
<evidence type="ECO:0000256" key="1">
    <source>
        <dbReference type="SAM" id="Phobius"/>
    </source>
</evidence>
<dbReference type="InterPro" id="IPR037185">
    <property type="entry name" value="EmrE-like"/>
</dbReference>
<accession>A0ABV7LY83</accession>
<sequence>MPMRPYRRGLAMVFTGIVFLSFDGLLIRLAGTEGWTIVFWRGIFMFCALGLLSCLGGRLATLRSHPEASLASAVLLGLISSLFVLAIMHASVANVVVILSSAPLFAALFSRLFLRERVPYRTVLAIAACMVGMLLVFMGSETGGMLAGNIYALAAAAAVGGNLTLLRRYPTIDRIPLIAGGGILAAVVALPMASPLTLSGHSYGVLALMGLLQMPLATVLINNATRYLPSAEVALFYLVETVLGTLWVWWLLGESPTAASLLGGAVIIMALLVHAWLGLRSEGKTAPTDSVLTKSPT</sequence>
<comment type="caution">
    <text evidence="3">The sequence shown here is derived from an EMBL/GenBank/DDBJ whole genome shotgun (WGS) entry which is preliminary data.</text>
</comment>
<feature type="transmembrane region" description="Helical" evidence="1">
    <location>
        <begin position="68"/>
        <end position="89"/>
    </location>
</feature>
<feature type="transmembrane region" description="Helical" evidence="1">
    <location>
        <begin position="12"/>
        <end position="31"/>
    </location>
</feature>
<feature type="transmembrane region" description="Helical" evidence="1">
    <location>
        <begin position="146"/>
        <end position="165"/>
    </location>
</feature>
<feature type="transmembrane region" description="Helical" evidence="1">
    <location>
        <begin position="258"/>
        <end position="277"/>
    </location>
</feature>
<feature type="transmembrane region" description="Helical" evidence="1">
    <location>
        <begin position="177"/>
        <end position="196"/>
    </location>
</feature>
<dbReference type="PANTHER" id="PTHR22911:SF135">
    <property type="entry name" value="BLR4310 PROTEIN"/>
    <property type="match status" value="1"/>
</dbReference>
<keyword evidence="1" id="KW-1133">Transmembrane helix</keyword>
<dbReference type="SUPFAM" id="SSF103481">
    <property type="entry name" value="Multidrug resistance efflux transporter EmrE"/>
    <property type="match status" value="2"/>
</dbReference>
<dbReference type="Proteomes" id="UP001595640">
    <property type="component" value="Unassembled WGS sequence"/>
</dbReference>
<dbReference type="Pfam" id="PF00892">
    <property type="entry name" value="EamA"/>
    <property type="match status" value="2"/>
</dbReference>
<feature type="transmembrane region" description="Helical" evidence="1">
    <location>
        <begin position="202"/>
        <end position="221"/>
    </location>
</feature>
<evidence type="ECO:0000313" key="3">
    <source>
        <dbReference type="EMBL" id="MFC3291552.1"/>
    </source>
</evidence>
<feature type="domain" description="EamA" evidence="2">
    <location>
        <begin position="9"/>
        <end position="137"/>
    </location>
</feature>
<keyword evidence="1" id="KW-0472">Membrane</keyword>
<organism evidence="3 4">
    <name type="scientific">Modicisalibacter luteus</name>
    <dbReference type="NCBI Taxonomy" id="453962"/>
    <lineage>
        <taxon>Bacteria</taxon>
        <taxon>Pseudomonadati</taxon>
        <taxon>Pseudomonadota</taxon>
        <taxon>Gammaproteobacteria</taxon>
        <taxon>Oceanospirillales</taxon>
        <taxon>Halomonadaceae</taxon>
        <taxon>Modicisalibacter</taxon>
    </lineage>
</organism>
<name>A0ABV7LY83_9GAMM</name>
<feature type="transmembrane region" description="Helical" evidence="1">
    <location>
        <begin position="121"/>
        <end position="140"/>
    </location>
</feature>
<dbReference type="RefSeq" id="WP_019018896.1">
    <property type="nucleotide sequence ID" value="NZ_BMXD01000005.1"/>
</dbReference>
<protein>
    <submittedName>
        <fullName evidence="3">DMT family transporter</fullName>
    </submittedName>
</protein>
<feature type="transmembrane region" description="Helical" evidence="1">
    <location>
        <begin position="95"/>
        <end position="114"/>
    </location>
</feature>
<gene>
    <name evidence="3" type="ORF">ACFOEI_05690</name>
</gene>
<evidence type="ECO:0000313" key="4">
    <source>
        <dbReference type="Proteomes" id="UP001595640"/>
    </source>
</evidence>
<feature type="transmembrane region" description="Helical" evidence="1">
    <location>
        <begin position="37"/>
        <end position="56"/>
    </location>
</feature>